<gene>
    <name evidence="2" type="ORF">BKD30_01105</name>
</gene>
<feature type="domain" description="RES" evidence="1">
    <location>
        <begin position="32"/>
        <end position="179"/>
    </location>
</feature>
<protein>
    <recommendedName>
        <fullName evidence="1">RES domain-containing protein</fullName>
    </recommendedName>
</protein>
<evidence type="ECO:0000313" key="3">
    <source>
        <dbReference type="Proteomes" id="UP000187085"/>
    </source>
</evidence>
<sequence>MAAVAPKNPRTPPQPLVAQEADFRDWPEGQPLVRIHRTTGLNVMPWSALREFGPTNSRWDPHPPPQQVHPGIGVMYAAGDITTAVAEVFQRTRRVDWTTGTPHLTIWRPAFLSLLDLTDDWLIRNGASFSLAHGRKDVCRNWARSIHQQIDAEGLYLNSTMTNRPTVVVWRHRQDAFPTYPDLSLPLTHPTVAATIENAAKSVGYRF</sequence>
<dbReference type="OrthoDB" id="3256236at2"/>
<evidence type="ECO:0000313" key="2">
    <source>
        <dbReference type="EMBL" id="OMH29316.1"/>
    </source>
</evidence>
<name>A0A1R1LPC3_9MICC</name>
<comment type="caution">
    <text evidence="2">The sequence shown here is derived from an EMBL/GenBank/DDBJ whole genome shotgun (WGS) entry which is preliminary data.</text>
</comment>
<evidence type="ECO:0000259" key="1">
    <source>
        <dbReference type="Pfam" id="PF08808"/>
    </source>
</evidence>
<dbReference type="Proteomes" id="UP000187085">
    <property type="component" value="Unassembled WGS sequence"/>
</dbReference>
<keyword evidence="3" id="KW-1185">Reference proteome</keyword>
<accession>A0A1R1LPC3</accession>
<dbReference type="RefSeq" id="WP_076700820.1">
    <property type="nucleotide sequence ID" value="NZ_MRDE01000006.1"/>
</dbReference>
<organism evidence="2 3">
    <name type="scientific">Tersicoccus phoenicis</name>
    <dbReference type="NCBI Taxonomy" id="554083"/>
    <lineage>
        <taxon>Bacteria</taxon>
        <taxon>Bacillati</taxon>
        <taxon>Actinomycetota</taxon>
        <taxon>Actinomycetes</taxon>
        <taxon>Micrococcales</taxon>
        <taxon>Micrococcaceae</taxon>
        <taxon>Tersicoccus</taxon>
    </lineage>
</organism>
<dbReference type="Pfam" id="PF08808">
    <property type="entry name" value="RES"/>
    <property type="match status" value="1"/>
</dbReference>
<dbReference type="InterPro" id="IPR014914">
    <property type="entry name" value="RES_dom"/>
</dbReference>
<reference evidence="2 3" key="1">
    <citation type="submission" date="2016-12" db="EMBL/GenBank/DDBJ databases">
        <title>Draft genome of Tersicoccus phoenicis 1P05MA.</title>
        <authorList>
            <person name="Nakajima Y."/>
            <person name="Yoshizawa S."/>
            <person name="Nakamura K."/>
            <person name="Ogura Y."/>
            <person name="Hayashi T."/>
            <person name="Kogure K."/>
        </authorList>
    </citation>
    <scope>NUCLEOTIDE SEQUENCE [LARGE SCALE GENOMIC DNA]</scope>
    <source>
        <strain evidence="2 3">1p05MA</strain>
    </source>
</reference>
<dbReference type="EMBL" id="MRDE01000006">
    <property type="protein sequence ID" value="OMH29316.1"/>
    <property type="molecule type" value="Genomic_DNA"/>
</dbReference>
<dbReference type="STRING" id="554083.BKD30_01105"/>
<proteinExistence type="predicted"/>
<dbReference type="AlphaFoldDB" id="A0A1R1LPC3"/>